<comment type="caution">
    <text evidence="1">The sequence shown here is derived from an EMBL/GenBank/DDBJ whole genome shotgun (WGS) entry which is preliminary data.</text>
</comment>
<dbReference type="InterPro" id="IPR006121">
    <property type="entry name" value="HMA_dom"/>
</dbReference>
<dbReference type="EMBL" id="BATA01000005">
    <property type="protein sequence ID" value="GAD51646.1"/>
    <property type="molecule type" value="Genomic_DNA"/>
</dbReference>
<evidence type="ECO:0000313" key="2">
    <source>
        <dbReference type="Proteomes" id="UP000016986"/>
    </source>
</evidence>
<organism evidence="1 2">
    <name type="scientific">Halarchaeum acidiphilum MH1-52-1</name>
    <dbReference type="NCBI Taxonomy" id="1261545"/>
    <lineage>
        <taxon>Archaea</taxon>
        <taxon>Methanobacteriati</taxon>
        <taxon>Methanobacteriota</taxon>
        <taxon>Stenosarchaea group</taxon>
        <taxon>Halobacteria</taxon>
        <taxon>Halobacteriales</taxon>
        <taxon>Halobacteriaceae</taxon>
    </lineage>
</organism>
<evidence type="ECO:0008006" key="3">
    <source>
        <dbReference type="Google" id="ProtNLM"/>
    </source>
</evidence>
<protein>
    <recommendedName>
        <fullName evidence="3">HMA domain-containing protein</fullName>
    </recommendedName>
</protein>
<dbReference type="AlphaFoldDB" id="U2YDA6"/>
<accession>U2YDA6</accession>
<dbReference type="GO" id="GO:0046872">
    <property type="term" value="F:metal ion binding"/>
    <property type="evidence" value="ECO:0007669"/>
    <property type="project" value="InterPro"/>
</dbReference>
<dbReference type="OrthoDB" id="258786at2157"/>
<name>U2YDA6_9EURY</name>
<sequence>MSRSTSPRDDVSYDRYELSVVGLRSADESRLAERIERAPGVREVRPDADASTVELVAEGEVAVGDAEWVLESAGYRVR</sequence>
<dbReference type="Proteomes" id="UP000016986">
    <property type="component" value="Unassembled WGS sequence"/>
</dbReference>
<gene>
    <name evidence="1" type="ORF">MBEHAL_0406</name>
</gene>
<evidence type="ECO:0000313" key="1">
    <source>
        <dbReference type="EMBL" id="GAD51646.1"/>
    </source>
</evidence>
<dbReference type="RefSeq" id="WP_020222581.1">
    <property type="nucleotide sequence ID" value="NZ_BANO01000278.1"/>
</dbReference>
<dbReference type="CDD" id="cd00371">
    <property type="entry name" value="HMA"/>
    <property type="match status" value="1"/>
</dbReference>
<proteinExistence type="predicted"/>
<reference evidence="1 2" key="1">
    <citation type="submission" date="2013-09" db="EMBL/GenBank/DDBJ databases">
        <title>Whole genome sequencing of Halarchaeum acidiphilum strain MH1-52-1.</title>
        <authorList>
            <person name="Shimane Y."/>
            <person name="Minegishi H."/>
            <person name="Nishi S."/>
            <person name="Echigo A."/>
            <person name="Shuto A."/>
            <person name="Konishi M."/>
            <person name="Ito T."/>
            <person name="Ohkuma M."/>
            <person name="Ohta Y."/>
            <person name="Nagano Y."/>
            <person name="Tsubouchi T."/>
            <person name="Mori K."/>
            <person name="Usui K."/>
            <person name="Kamekura M."/>
            <person name="Usami R."/>
            <person name="Takaki Y."/>
            <person name="Hatada Y."/>
        </authorList>
    </citation>
    <scope>NUCLEOTIDE SEQUENCE [LARGE SCALE GENOMIC DNA]</scope>
    <source>
        <strain evidence="1 2">JCM 16109</strain>
    </source>
</reference>
<keyword evidence="2" id="KW-1185">Reference proteome</keyword>